<dbReference type="AlphaFoldDB" id="A0A7W8G242"/>
<dbReference type="InterPro" id="IPR016053">
    <property type="entry name" value="Haem_Oase-like"/>
</dbReference>
<proteinExistence type="predicted"/>
<sequence length="189" mass="20764">MLPTTARRALRAATRDAHARAEAAPAMAALLTGTLDAHRYRRLLASLHRHFVRWERERGAFLRGAGTAAGWCYASRAALLADDLQIPAPARSALPDPWPRAEPAHAWGELYVIEGSTLGARLLARRLRDILPEAPRAYFSFGSDDPAHWPRFERTLERALADPATHAAAIDGASRAFADITRALERTDA</sequence>
<organism evidence="1 2">
    <name type="scientific">Chiayiivirga flava</name>
    <dbReference type="NCBI Taxonomy" id="659595"/>
    <lineage>
        <taxon>Bacteria</taxon>
        <taxon>Pseudomonadati</taxon>
        <taxon>Pseudomonadota</taxon>
        <taxon>Gammaproteobacteria</taxon>
        <taxon>Lysobacterales</taxon>
        <taxon>Lysobacteraceae</taxon>
        <taxon>Chiayiivirga</taxon>
    </lineage>
</organism>
<evidence type="ECO:0000313" key="1">
    <source>
        <dbReference type="EMBL" id="MBB5209558.1"/>
    </source>
</evidence>
<dbReference type="GO" id="GO:0006788">
    <property type="term" value="P:heme oxidation"/>
    <property type="evidence" value="ECO:0007669"/>
    <property type="project" value="InterPro"/>
</dbReference>
<dbReference type="SUPFAM" id="SSF48613">
    <property type="entry name" value="Heme oxygenase-like"/>
    <property type="match status" value="1"/>
</dbReference>
<comment type="caution">
    <text evidence="1">The sequence shown here is derived from an EMBL/GenBank/DDBJ whole genome shotgun (WGS) entry which is preliminary data.</text>
</comment>
<dbReference type="RefSeq" id="WP_183962098.1">
    <property type="nucleotide sequence ID" value="NZ_JACHHP010000007.1"/>
</dbReference>
<gene>
    <name evidence="1" type="ORF">HNQ52_003130</name>
</gene>
<dbReference type="Proteomes" id="UP000521199">
    <property type="component" value="Unassembled WGS sequence"/>
</dbReference>
<dbReference type="Gene3D" id="1.20.910.10">
    <property type="entry name" value="Heme oxygenase-like"/>
    <property type="match status" value="1"/>
</dbReference>
<dbReference type="InterPro" id="IPR016084">
    <property type="entry name" value="Haem_Oase-like_multi-hlx"/>
</dbReference>
<keyword evidence="2" id="KW-1185">Reference proteome</keyword>
<dbReference type="Pfam" id="PF01126">
    <property type="entry name" value="Heme_oxygenase"/>
    <property type="match status" value="1"/>
</dbReference>
<accession>A0A7W8G242</accession>
<reference evidence="1 2" key="1">
    <citation type="submission" date="2020-08" db="EMBL/GenBank/DDBJ databases">
        <title>Genomic Encyclopedia of Type Strains, Phase IV (KMG-IV): sequencing the most valuable type-strain genomes for metagenomic binning, comparative biology and taxonomic classification.</title>
        <authorList>
            <person name="Goeker M."/>
        </authorList>
    </citation>
    <scope>NUCLEOTIDE SEQUENCE [LARGE SCALE GENOMIC DNA]</scope>
    <source>
        <strain evidence="1 2">DSM 24163</strain>
    </source>
</reference>
<dbReference type="GO" id="GO:0004392">
    <property type="term" value="F:heme oxygenase (decyclizing) activity"/>
    <property type="evidence" value="ECO:0007669"/>
    <property type="project" value="InterPro"/>
</dbReference>
<name>A0A7W8G242_9GAMM</name>
<dbReference type="EMBL" id="JACHHP010000007">
    <property type="protein sequence ID" value="MBB5209558.1"/>
    <property type="molecule type" value="Genomic_DNA"/>
</dbReference>
<dbReference type="CDD" id="cd19166">
    <property type="entry name" value="HemeO-bac"/>
    <property type="match status" value="1"/>
</dbReference>
<evidence type="ECO:0000313" key="2">
    <source>
        <dbReference type="Proteomes" id="UP000521199"/>
    </source>
</evidence>
<protein>
    <submittedName>
        <fullName evidence="1">Heme oxygenase</fullName>
    </submittedName>
</protein>